<dbReference type="Proteomes" id="UP000246464">
    <property type="component" value="Chromosome 12"/>
</dbReference>
<keyword evidence="4" id="KW-1185">Reference proteome</keyword>
<evidence type="ECO:0000256" key="1">
    <source>
        <dbReference type="SAM" id="MobiDB-lite"/>
    </source>
</evidence>
<dbReference type="InterPro" id="IPR011990">
    <property type="entry name" value="TPR-like_helical_dom_sf"/>
</dbReference>
<protein>
    <submittedName>
        <fullName evidence="3">Uncharacterized protein</fullName>
    </submittedName>
</protein>
<dbReference type="STRING" id="52904.ENSSMAP00000030917"/>
<dbReference type="SMART" id="SM00671">
    <property type="entry name" value="SEL1"/>
    <property type="match status" value="8"/>
</dbReference>
<proteinExistence type="predicted"/>
<dbReference type="PANTHER" id="PTHR44444:SF1">
    <property type="entry name" value="PROTEIN SEL-1 HOMOLOG 3"/>
    <property type="match status" value="1"/>
</dbReference>
<keyword evidence="2" id="KW-1133">Transmembrane helix</keyword>
<feature type="compositionally biased region" description="Low complexity" evidence="1">
    <location>
        <begin position="1046"/>
        <end position="1058"/>
    </location>
</feature>
<keyword evidence="2" id="KW-0472">Membrane</keyword>
<evidence type="ECO:0000256" key="2">
    <source>
        <dbReference type="SAM" id="Phobius"/>
    </source>
</evidence>
<feature type="transmembrane region" description="Helical" evidence="2">
    <location>
        <begin position="1104"/>
        <end position="1125"/>
    </location>
</feature>
<accession>A0A2U9C915</accession>
<dbReference type="Pfam" id="PF08238">
    <property type="entry name" value="Sel1"/>
    <property type="match status" value="8"/>
</dbReference>
<name>A0A2U9C915_SCOMX</name>
<dbReference type="InterPro" id="IPR006597">
    <property type="entry name" value="Sel1-like"/>
</dbReference>
<dbReference type="InterPro" id="IPR042756">
    <property type="entry name" value="Sel-1L3"/>
</dbReference>
<evidence type="ECO:0000313" key="3">
    <source>
        <dbReference type="EMBL" id="AWP11372.1"/>
    </source>
</evidence>
<reference evidence="3 4" key="1">
    <citation type="submission" date="2017-12" db="EMBL/GenBank/DDBJ databases">
        <title>Integrating genomic resources of turbot (Scophthalmus maximus) in depth evaluation of genetic and physical mapping variation across individuals.</title>
        <authorList>
            <person name="Martinez P."/>
        </authorList>
    </citation>
    <scope>NUCLEOTIDE SEQUENCE [LARGE SCALE GENOMIC DNA]</scope>
</reference>
<gene>
    <name evidence="3" type="ORF">SMAX5B_007897</name>
</gene>
<dbReference type="AlphaFoldDB" id="A0A2U9C915"/>
<dbReference type="EMBL" id="CP026254">
    <property type="protein sequence ID" value="AWP11372.1"/>
    <property type="molecule type" value="Genomic_DNA"/>
</dbReference>
<dbReference type="PANTHER" id="PTHR44444">
    <property type="entry name" value="PROTEIN SEL-1 HOMOLOG 3"/>
    <property type="match status" value="1"/>
</dbReference>
<evidence type="ECO:0000313" key="4">
    <source>
        <dbReference type="Proteomes" id="UP000246464"/>
    </source>
</evidence>
<organism evidence="3 4">
    <name type="scientific">Scophthalmus maximus</name>
    <name type="common">Turbot</name>
    <name type="synonym">Psetta maxima</name>
    <dbReference type="NCBI Taxonomy" id="52904"/>
    <lineage>
        <taxon>Eukaryota</taxon>
        <taxon>Metazoa</taxon>
        <taxon>Chordata</taxon>
        <taxon>Craniata</taxon>
        <taxon>Vertebrata</taxon>
        <taxon>Euteleostomi</taxon>
        <taxon>Actinopterygii</taxon>
        <taxon>Neopterygii</taxon>
        <taxon>Teleostei</taxon>
        <taxon>Neoteleostei</taxon>
        <taxon>Acanthomorphata</taxon>
        <taxon>Carangaria</taxon>
        <taxon>Pleuronectiformes</taxon>
        <taxon>Pleuronectoidei</taxon>
        <taxon>Scophthalmidae</taxon>
        <taxon>Scophthalmus</taxon>
    </lineage>
</organism>
<dbReference type="SUPFAM" id="SSF81901">
    <property type="entry name" value="HCP-like"/>
    <property type="match status" value="3"/>
</dbReference>
<sequence length="1133" mass="126542">MPAAEPAPPEYLGEFVSEAISSKSGESLPDNFLEFYSAPDKVVDGSVVRVRYRCPGPCQLAVEVVVSTLRTTDLVVFRKKWICSTPGVYRIHRVLLRWPPSILYQRDFSNRKVVEAESVTVRARLDHLKDGSEPRTHHGSTLKIHKVLQTMPLLERPTKPPTECPSWFAQLIWQTTRDGISQCPHESVVTEMLSFPLASTGEHFGLVRRFQPFIDGALEVVRLHAVTQPSVTLSVWIYLLKRCHRRLCGIIHHVDRKDLYDSVLMQLTDTGDVIIQARVTTGEDEAFRVSAALPLWKWIRLDCYIQDSKLLLDVTWDDETHRYVCEFQDSIYYDDTDGYFVIGGSKYMAGFHGYFGPIKYYRFGTEEIRNPLHPETAFQELDTTHRQCREIKAFAKAFLKEVTESHLLSTINKAVCTPHFIKLCRQFGGKTCTQTWSWETPLQYSTLFHLLQTKEEQLRRGSLGMKDLRTTLFEEAAGAMFTADQTRIQITSKSVSLLQASSCFGDHKASLLLASVHFAGLGRSVDQNQGHAYSLMAASGDELFALMHAGYKHAQGIDGFPKDLDVAYSYYSNAGAQHSMDMAHMHENKQYTPEHIYLNNPEDLDSLTHETSDVFQYLKFQAERGDIEAQRRLGIMLYWGQNGVSKDIVSAVKWFERTSMQMKDPSAMYDYSILLMKGQGVKRNYTRGFLLLKKAAAMGSIDALNALGWYHGIILGDHSHAVEYFEQAARNGSADGMFNLGIYHLRGKTPRSPRGNELAAFQQFLNASRLGHAAASVEAARHLSTGSLEGVAQDAERAVIMLKKVCEQSGHLGFVIREALRAYLRGAWQDAFVHYVLAAETGLGLAQSNAAHLCEVLDLGYDCQWRYQNCSVLNYDPHPSALLKMGDYYYYSPGAQEDSLSVVGQAVSMYSRAALAGSPQAMYNLGALARGGHALPPAIRGFFGLSHDDDEDTVVEKILRRCVETEHDDAATPCSLALLGVQMGRALRRMTQENGAQLLLMVSFPHILAPYRSRRLVRRKEVYVFTFVCLTSSSSLYNPQTNTGQRAPGRRAVGPRARTSPGSQGGVNLNAERGGIMAGTDGAAGSPRPTVPSGEQRLRQASDWAVTLSGACLCAFCATLLYHLLCDMQYPAR</sequence>
<dbReference type="Gene3D" id="1.25.40.10">
    <property type="entry name" value="Tetratricopeptide repeat domain"/>
    <property type="match status" value="3"/>
</dbReference>
<feature type="region of interest" description="Disordered" evidence="1">
    <location>
        <begin position="1039"/>
        <end position="1069"/>
    </location>
</feature>
<keyword evidence="2" id="KW-0812">Transmembrane</keyword>